<dbReference type="Gene3D" id="2.30.30.280">
    <property type="entry name" value="Adenine nucleotide alpha hydrolases-like domains"/>
    <property type="match status" value="1"/>
</dbReference>
<keyword evidence="1 11" id="KW-0963">Cytoplasm</keyword>
<gene>
    <name evidence="11 14" type="primary">mnmA</name>
    <name evidence="14" type="ORF">IAC74_07335</name>
</gene>
<keyword evidence="6 11" id="KW-0067">ATP-binding</keyword>
<dbReference type="GO" id="GO:0000049">
    <property type="term" value="F:tRNA binding"/>
    <property type="evidence" value="ECO:0007669"/>
    <property type="project" value="UniProtKB-KW"/>
</dbReference>
<dbReference type="AlphaFoldDB" id="A0A9D1NHN5"/>
<evidence type="ECO:0000256" key="6">
    <source>
        <dbReference type="ARBA" id="ARBA00022840"/>
    </source>
</evidence>
<evidence type="ECO:0000256" key="2">
    <source>
        <dbReference type="ARBA" id="ARBA00022555"/>
    </source>
</evidence>
<dbReference type="Proteomes" id="UP000886743">
    <property type="component" value="Unassembled WGS sequence"/>
</dbReference>
<dbReference type="FunFam" id="3.40.50.620:FF:000115">
    <property type="entry name" value="tRNA-specific 2-thiouridylase MnmA"/>
    <property type="match status" value="1"/>
</dbReference>
<feature type="site" description="Interaction with tRNA" evidence="11">
    <location>
        <position position="128"/>
    </location>
</feature>
<comment type="caution">
    <text evidence="11">Lacks conserved residue(s) required for the propagation of feature annotation.</text>
</comment>
<evidence type="ECO:0000256" key="1">
    <source>
        <dbReference type="ARBA" id="ARBA00022490"/>
    </source>
</evidence>
<comment type="caution">
    <text evidence="14">The sequence shown here is derived from an EMBL/GenBank/DDBJ whole genome shotgun (WGS) entry which is preliminary data.</text>
</comment>
<dbReference type="Pfam" id="PF03054">
    <property type="entry name" value="tRNA_Me_trans"/>
    <property type="match status" value="1"/>
</dbReference>
<feature type="binding site" evidence="11">
    <location>
        <begin position="8"/>
        <end position="15"/>
    </location>
    <ligand>
        <name>ATP</name>
        <dbReference type="ChEBI" id="CHEBI:30616"/>
    </ligand>
</feature>
<feature type="binding site" evidence="11">
    <location>
        <position position="127"/>
    </location>
    <ligand>
        <name>ATP</name>
        <dbReference type="ChEBI" id="CHEBI:30616"/>
    </ligand>
</feature>
<keyword evidence="5 11" id="KW-0547">Nucleotide-binding</keyword>
<dbReference type="EC" id="2.8.1.13" evidence="11"/>
<proteinExistence type="inferred from homology"/>
<dbReference type="InterPro" id="IPR023382">
    <property type="entry name" value="MnmA-like_central_sf"/>
</dbReference>
<reference evidence="14" key="2">
    <citation type="journal article" date="2021" name="PeerJ">
        <title>Extensive microbial diversity within the chicken gut microbiome revealed by metagenomics and culture.</title>
        <authorList>
            <person name="Gilroy R."/>
            <person name="Ravi A."/>
            <person name="Getino M."/>
            <person name="Pursley I."/>
            <person name="Horton D.L."/>
            <person name="Alikhan N.F."/>
            <person name="Baker D."/>
            <person name="Gharbi K."/>
            <person name="Hall N."/>
            <person name="Watson M."/>
            <person name="Adriaenssens E.M."/>
            <person name="Foster-Nyarko E."/>
            <person name="Jarju S."/>
            <person name="Secka A."/>
            <person name="Antonio M."/>
            <person name="Oren A."/>
            <person name="Chaudhuri R.R."/>
            <person name="La Ragione R."/>
            <person name="Hildebrand F."/>
            <person name="Pallen M.J."/>
        </authorList>
    </citation>
    <scope>NUCLEOTIDE SEQUENCE</scope>
    <source>
        <strain evidence="14">4920</strain>
    </source>
</reference>
<comment type="function">
    <text evidence="10 11">Catalyzes the 2-thiolation of uridine at the wobble position (U34) of tRNA, leading to the formation of s(2)U34.</text>
</comment>
<dbReference type="SUPFAM" id="SSF52402">
    <property type="entry name" value="Adenine nucleotide alpha hydrolases-like"/>
    <property type="match status" value="1"/>
</dbReference>
<evidence type="ECO:0000256" key="9">
    <source>
        <dbReference type="ARBA" id="ARBA00051542"/>
    </source>
</evidence>
<evidence type="ECO:0000256" key="7">
    <source>
        <dbReference type="ARBA" id="ARBA00022884"/>
    </source>
</evidence>
<feature type="binding site" evidence="11">
    <location>
        <position position="34"/>
    </location>
    <ligand>
        <name>ATP</name>
        <dbReference type="ChEBI" id="CHEBI:30616"/>
    </ligand>
</feature>
<keyword evidence="4 11" id="KW-0819">tRNA processing</keyword>
<feature type="region of interest" description="Interaction with tRNA" evidence="11">
    <location>
        <begin position="151"/>
        <end position="153"/>
    </location>
</feature>
<comment type="catalytic activity">
    <reaction evidence="9 11">
        <text>S-sulfanyl-L-cysteinyl-[protein] + uridine(34) in tRNA + AH2 + ATP = 2-thiouridine(34) in tRNA + L-cysteinyl-[protein] + A + AMP + diphosphate + H(+)</text>
        <dbReference type="Rhea" id="RHEA:47032"/>
        <dbReference type="Rhea" id="RHEA-COMP:10131"/>
        <dbReference type="Rhea" id="RHEA-COMP:11726"/>
        <dbReference type="Rhea" id="RHEA-COMP:11727"/>
        <dbReference type="Rhea" id="RHEA-COMP:11728"/>
        <dbReference type="ChEBI" id="CHEBI:13193"/>
        <dbReference type="ChEBI" id="CHEBI:15378"/>
        <dbReference type="ChEBI" id="CHEBI:17499"/>
        <dbReference type="ChEBI" id="CHEBI:29950"/>
        <dbReference type="ChEBI" id="CHEBI:30616"/>
        <dbReference type="ChEBI" id="CHEBI:33019"/>
        <dbReference type="ChEBI" id="CHEBI:61963"/>
        <dbReference type="ChEBI" id="CHEBI:65315"/>
        <dbReference type="ChEBI" id="CHEBI:87170"/>
        <dbReference type="ChEBI" id="CHEBI:456215"/>
        <dbReference type="EC" id="2.8.1.13"/>
    </reaction>
</comment>
<feature type="region of interest" description="Interaction with tRNA" evidence="11">
    <location>
        <begin position="307"/>
        <end position="308"/>
    </location>
</feature>
<comment type="similarity">
    <text evidence="11">Belongs to the MnmA/TRMU family.</text>
</comment>
<dbReference type="CDD" id="cd01998">
    <property type="entry name" value="MnmA_TRMU-like"/>
    <property type="match status" value="1"/>
</dbReference>
<dbReference type="NCBIfam" id="NF001138">
    <property type="entry name" value="PRK00143.1"/>
    <property type="match status" value="1"/>
</dbReference>
<dbReference type="GO" id="GO:0103016">
    <property type="term" value="F:tRNA-uridine 2-sulfurtransferase activity"/>
    <property type="evidence" value="ECO:0007669"/>
    <property type="project" value="UniProtKB-EC"/>
</dbReference>
<dbReference type="GO" id="GO:0005524">
    <property type="term" value="F:ATP binding"/>
    <property type="evidence" value="ECO:0007669"/>
    <property type="project" value="UniProtKB-KW"/>
</dbReference>
<protein>
    <recommendedName>
        <fullName evidence="11">tRNA-specific 2-thiouridylase MnmA</fullName>
        <ecNumber evidence="11">2.8.1.13</ecNumber>
    </recommendedName>
</protein>
<evidence type="ECO:0000256" key="10">
    <source>
        <dbReference type="ARBA" id="ARBA00056575"/>
    </source>
</evidence>
<evidence type="ECO:0000313" key="14">
    <source>
        <dbReference type="EMBL" id="HIV03373.1"/>
    </source>
</evidence>
<keyword evidence="8" id="KW-1015">Disulfide bond</keyword>
<dbReference type="PANTHER" id="PTHR11933:SF5">
    <property type="entry name" value="MITOCHONDRIAL TRNA-SPECIFIC 2-THIOURIDYLASE 1"/>
    <property type="match status" value="1"/>
</dbReference>
<sequence length="357" mass="39383">MGKKVMVAMSGGVDSSVAAALLKEEGFDVCGATLKLFAGEDDAESATRTCCSLSDVEDARRVAHRMGFEHFVFNFKDDFRRCVMDKFVEAYLHGETPNPCIDCNRYIKFSKLLGRARLLENEYIATGHYARIEYDAERGRWLLKKAADKSKDQTYVLYAMTQDELAHTLLPLGGLTKAEVRAMAEARGLVNARKPDSQDICFVPDGDYAAFIERTTGKRAQAGDFIDTQGHVLGRHAGVIRYTIGQRKGLGVTFGEPRYVVAKDAAANTVTLGRHEELFSDMLIAKDVNWIMIESLTAPMQVRAKARYKQPEVEATISPLDGGRVLCRFAEPQRAVARGQAVVFYSGDCVVGGGTIE</sequence>
<evidence type="ECO:0000256" key="5">
    <source>
        <dbReference type="ARBA" id="ARBA00022741"/>
    </source>
</evidence>
<keyword evidence="7 11" id="KW-0694">RNA-binding</keyword>
<evidence type="ECO:0000313" key="15">
    <source>
        <dbReference type="Proteomes" id="UP000886743"/>
    </source>
</evidence>
<accession>A0A9D1NHN5</accession>
<keyword evidence="2 11" id="KW-0820">tRNA-binding</keyword>
<evidence type="ECO:0000256" key="8">
    <source>
        <dbReference type="ARBA" id="ARBA00023157"/>
    </source>
</evidence>
<feature type="site" description="Interaction with tRNA" evidence="11">
    <location>
        <position position="340"/>
    </location>
</feature>
<reference evidence="14" key="1">
    <citation type="submission" date="2020-10" db="EMBL/GenBank/DDBJ databases">
        <authorList>
            <person name="Gilroy R."/>
        </authorList>
    </citation>
    <scope>NUCLEOTIDE SEQUENCE</scope>
    <source>
        <strain evidence="14">4920</strain>
    </source>
</reference>
<evidence type="ECO:0000256" key="11">
    <source>
        <dbReference type="HAMAP-Rule" id="MF_00144"/>
    </source>
</evidence>
<feature type="domain" description="tRNA-specific 2-thiouridylase MnmA-like central" evidence="13">
    <location>
        <begin position="211"/>
        <end position="274"/>
    </location>
</feature>
<name>A0A9D1NHN5_9FIRM</name>
<dbReference type="FunFam" id="2.40.30.10:FF:000023">
    <property type="entry name" value="tRNA-specific 2-thiouridylase MnmA"/>
    <property type="match status" value="1"/>
</dbReference>
<evidence type="ECO:0000259" key="13">
    <source>
        <dbReference type="Pfam" id="PF20259"/>
    </source>
</evidence>
<dbReference type="NCBIfam" id="TIGR00420">
    <property type="entry name" value="trmU"/>
    <property type="match status" value="1"/>
</dbReference>
<dbReference type="GO" id="GO:0002143">
    <property type="term" value="P:tRNA wobble position uridine thiolation"/>
    <property type="evidence" value="ECO:0007669"/>
    <property type="project" value="TreeGrafter"/>
</dbReference>
<evidence type="ECO:0000256" key="4">
    <source>
        <dbReference type="ARBA" id="ARBA00022694"/>
    </source>
</evidence>
<feature type="active site" description="Nucleophile" evidence="11">
    <location>
        <position position="103"/>
    </location>
</feature>
<dbReference type="Pfam" id="PF20258">
    <property type="entry name" value="tRNA_Me_trans_C"/>
    <property type="match status" value="1"/>
</dbReference>
<dbReference type="InterPro" id="IPR014729">
    <property type="entry name" value="Rossmann-like_a/b/a_fold"/>
</dbReference>
<dbReference type="GO" id="GO:0005737">
    <property type="term" value="C:cytoplasm"/>
    <property type="evidence" value="ECO:0007669"/>
    <property type="project" value="UniProtKB-SubCell"/>
</dbReference>
<dbReference type="Gene3D" id="2.40.30.10">
    <property type="entry name" value="Translation factors"/>
    <property type="match status" value="1"/>
</dbReference>
<feature type="active site" description="Cysteine persulfide intermediate" evidence="11">
    <location>
        <position position="201"/>
    </location>
</feature>
<dbReference type="InterPro" id="IPR046884">
    <property type="entry name" value="MnmA-like_central"/>
</dbReference>
<evidence type="ECO:0000256" key="3">
    <source>
        <dbReference type="ARBA" id="ARBA00022679"/>
    </source>
</evidence>
<dbReference type="PANTHER" id="PTHR11933">
    <property type="entry name" value="TRNA 5-METHYLAMINOMETHYL-2-THIOURIDYLATE -METHYLTRANSFERASE"/>
    <property type="match status" value="1"/>
</dbReference>
<feature type="domain" description="tRNA-specific 2-thiouridylase MnmA-like C-terminal" evidence="12">
    <location>
        <begin position="281"/>
        <end position="356"/>
    </location>
</feature>
<organism evidence="14 15">
    <name type="scientific">Candidatus Aphodoplasma excrementigallinarum</name>
    <dbReference type="NCBI Taxonomy" id="2840673"/>
    <lineage>
        <taxon>Bacteria</taxon>
        <taxon>Bacillati</taxon>
        <taxon>Bacillota</taxon>
        <taxon>Clostridia</taxon>
        <taxon>Eubacteriales</taxon>
        <taxon>Candidatus Aphodoplasma</taxon>
    </lineage>
</organism>
<dbReference type="InterPro" id="IPR004506">
    <property type="entry name" value="MnmA-like"/>
</dbReference>
<dbReference type="FunFam" id="2.30.30.280:FF:000001">
    <property type="entry name" value="tRNA-specific 2-thiouridylase MnmA"/>
    <property type="match status" value="1"/>
</dbReference>
<comment type="subcellular location">
    <subcellularLocation>
        <location evidence="11">Cytoplasm</location>
    </subcellularLocation>
</comment>
<dbReference type="Pfam" id="PF20259">
    <property type="entry name" value="tRNA_Me_trans_M"/>
    <property type="match status" value="1"/>
</dbReference>
<keyword evidence="3 11" id="KW-0808">Transferase</keyword>
<dbReference type="HAMAP" id="MF_00144">
    <property type="entry name" value="tRNA_thiouridyl_MnmA"/>
    <property type="match status" value="1"/>
</dbReference>
<dbReference type="Gene3D" id="3.40.50.620">
    <property type="entry name" value="HUPs"/>
    <property type="match status" value="1"/>
</dbReference>
<dbReference type="EMBL" id="DVOF01000218">
    <property type="protein sequence ID" value="HIV03373.1"/>
    <property type="molecule type" value="Genomic_DNA"/>
</dbReference>
<dbReference type="InterPro" id="IPR046885">
    <property type="entry name" value="MnmA-like_C"/>
</dbReference>
<evidence type="ECO:0000259" key="12">
    <source>
        <dbReference type="Pfam" id="PF20258"/>
    </source>
</evidence>